<accession>A0AA46HUA3</accession>
<evidence type="ECO:0000313" key="3">
    <source>
        <dbReference type="Proteomes" id="UP000294772"/>
    </source>
</evidence>
<evidence type="ECO:0000313" key="2">
    <source>
        <dbReference type="EMBL" id="TCP01367.1"/>
    </source>
</evidence>
<feature type="non-terminal residue" evidence="2">
    <location>
        <position position="1"/>
    </location>
</feature>
<sequence>SAAWCSCKGMAMTDSNTDFQTFPPVPQVVTVAGTALELTPIRLGELPRILAAVRPIAADLSTEPDWLDLLGRHGEAVLELLALATRRDRAWIEGLALDEAVTLACAVFEVNADFFVRRVTPSIARSGERLAPILSAGTMPSPGSSPAATATPR</sequence>
<dbReference type="Pfam" id="PF20336">
    <property type="entry name" value="DUF6631"/>
    <property type="match status" value="1"/>
</dbReference>
<gene>
    <name evidence="2" type="ORF">EV676_1246</name>
</gene>
<protein>
    <submittedName>
        <fullName evidence="2">Uncharacterized protein</fullName>
    </submittedName>
</protein>
<dbReference type="InterPro" id="IPR046583">
    <property type="entry name" value="DUF6631"/>
</dbReference>
<feature type="compositionally biased region" description="Polar residues" evidence="1">
    <location>
        <begin position="141"/>
        <end position="153"/>
    </location>
</feature>
<name>A0AA46HUA3_9BURK</name>
<feature type="region of interest" description="Disordered" evidence="1">
    <location>
        <begin position="134"/>
        <end position="153"/>
    </location>
</feature>
<dbReference type="AlphaFoldDB" id="A0AA46HUA3"/>
<organism evidence="2 3">
    <name type="scientific">Caldimonas thermodepolymerans</name>
    <dbReference type="NCBI Taxonomy" id="215580"/>
    <lineage>
        <taxon>Bacteria</taxon>
        <taxon>Pseudomonadati</taxon>
        <taxon>Pseudomonadota</taxon>
        <taxon>Betaproteobacteria</taxon>
        <taxon>Burkholderiales</taxon>
        <taxon>Sphaerotilaceae</taxon>
        <taxon>Caldimonas</taxon>
    </lineage>
</organism>
<comment type="caution">
    <text evidence="2">The sequence shown here is derived from an EMBL/GenBank/DDBJ whole genome shotgun (WGS) entry which is preliminary data.</text>
</comment>
<dbReference type="EMBL" id="SLXF01000024">
    <property type="protein sequence ID" value="TCP01367.1"/>
    <property type="molecule type" value="Genomic_DNA"/>
</dbReference>
<proteinExistence type="predicted"/>
<dbReference type="Proteomes" id="UP000294772">
    <property type="component" value="Unassembled WGS sequence"/>
</dbReference>
<reference evidence="2 3" key="1">
    <citation type="submission" date="2019-03" db="EMBL/GenBank/DDBJ databases">
        <title>Genomic Encyclopedia of Type Strains, Phase IV (KMG-IV): sequencing the most valuable type-strain genomes for metagenomic binning, comparative biology and taxonomic classification.</title>
        <authorList>
            <person name="Goeker M."/>
        </authorList>
    </citation>
    <scope>NUCLEOTIDE SEQUENCE [LARGE SCALE GENOMIC DNA]</scope>
    <source>
        <strain evidence="2 3">DSM 15264</strain>
    </source>
</reference>
<evidence type="ECO:0000256" key="1">
    <source>
        <dbReference type="SAM" id="MobiDB-lite"/>
    </source>
</evidence>